<protein>
    <submittedName>
        <fullName evidence="1">Uncharacterized protein</fullName>
    </submittedName>
</protein>
<dbReference type="EMBL" id="JAVAMP010000001">
    <property type="protein sequence ID" value="MDP5273493.1"/>
    <property type="molecule type" value="Genomic_DNA"/>
</dbReference>
<gene>
    <name evidence="1" type="ORF">Q5Y73_05205</name>
</gene>
<sequence length="72" mass="8040">MKNEDIIYSASTEVVEGGDGDQFIFSQQYVDKIEEIEKNVTYKVIANTTTGETQVFLQGPITFTGSKINDDK</sequence>
<keyword evidence="2" id="KW-1185">Reference proteome</keyword>
<dbReference type="Proteomes" id="UP001231941">
    <property type="component" value="Unassembled WGS sequence"/>
</dbReference>
<evidence type="ECO:0000313" key="1">
    <source>
        <dbReference type="EMBL" id="MDP5273493.1"/>
    </source>
</evidence>
<accession>A0ABT9IW60</accession>
<organism evidence="1 2">
    <name type="scientific">Chengkuizengella axinellae</name>
    <dbReference type="NCBI Taxonomy" id="3064388"/>
    <lineage>
        <taxon>Bacteria</taxon>
        <taxon>Bacillati</taxon>
        <taxon>Bacillota</taxon>
        <taxon>Bacilli</taxon>
        <taxon>Bacillales</taxon>
        <taxon>Paenibacillaceae</taxon>
        <taxon>Chengkuizengella</taxon>
    </lineage>
</organism>
<comment type="caution">
    <text evidence="1">The sequence shown here is derived from an EMBL/GenBank/DDBJ whole genome shotgun (WGS) entry which is preliminary data.</text>
</comment>
<dbReference type="RefSeq" id="WP_305990758.1">
    <property type="nucleotide sequence ID" value="NZ_JAVAMP010000001.1"/>
</dbReference>
<proteinExistence type="predicted"/>
<reference evidence="1 2" key="1">
    <citation type="submission" date="2023-08" db="EMBL/GenBank/DDBJ databases">
        <authorList>
            <person name="Park J.-S."/>
        </authorList>
    </citation>
    <scope>NUCLEOTIDE SEQUENCE [LARGE SCALE GENOMIC DNA]</scope>
    <source>
        <strain evidence="1 2">2205SS18-9</strain>
    </source>
</reference>
<evidence type="ECO:0000313" key="2">
    <source>
        <dbReference type="Proteomes" id="UP001231941"/>
    </source>
</evidence>
<name>A0ABT9IW60_9BACL</name>